<reference evidence="1" key="2">
    <citation type="submission" date="2020-11" db="EMBL/GenBank/DDBJ databases">
        <authorList>
            <person name="McCartney M.A."/>
            <person name="Auch B."/>
            <person name="Kono T."/>
            <person name="Mallez S."/>
            <person name="Becker A."/>
            <person name="Gohl D.M."/>
            <person name="Silverstein K.A.T."/>
            <person name="Koren S."/>
            <person name="Bechman K.B."/>
            <person name="Herman A."/>
            <person name="Abrahante J.E."/>
            <person name="Garbe J."/>
        </authorList>
    </citation>
    <scope>NUCLEOTIDE SEQUENCE</scope>
    <source>
        <strain evidence="1">Duluth1</strain>
        <tissue evidence="1">Whole animal</tissue>
    </source>
</reference>
<gene>
    <name evidence="1" type="ORF">DPMN_173848</name>
</gene>
<reference evidence="1" key="1">
    <citation type="journal article" date="2019" name="bioRxiv">
        <title>The Genome of the Zebra Mussel, Dreissena polymorpha: A Resource for Invasive Species Research.</title>
        <authorList>
            <person name="McCartney M.A."/>
            <person name="Auch B."/>
            <person name="Kono T."/>
            <person name="Mallez S."/>
            <person name="Zhang Y."/>
            <person name="Obille A."/>
            <person name="Becker A."/>
            <person name="Abrahante J.E."/>
            <person name="Garbe J."/>
            <person name="Badalamenti J.P."/>
            <person name="Herman A."/>
            <person name="Mangelson H."/>
            <person name="Liachko I."/>
            <person name="Sullivan S."/>
            <person name="Sone E.D."/>
            <person name="Koren S."/>
            <person name="Silverstein K.A.T."/>
            <person name="Beckman K.B."/>
            <person name="Gohl D.M."/>
        </authorList>
    </citation>
    <scope>NUCLEOTIDE SEQUENCE</scope>
    <source>
        <strain evidence="1">Duluth1</strain>
        <tissue evidence="1">Whole animal</tissue>
    </source>
</reference>
<dbReference type="Proteomes" id="UP000828390">
    <property type="component" value="Unassembled WGS sequence"/>
</dbReference>
<name>A0A9D4E3M7_DREPO</name>
<protein>
    <submittedName>
        <fullName evidence="1">Uncharacterized protein</fullName>
    </submittedName>
</protein>
<dbReference type="EMBL" id="JAIWYP010000009">
    <property type="protein sequence ID" value="KAH3772508.1"/>
    <property type="molecule type" value="Genomic_DNA"/>
</dbReference>
<accession>A0A9D4E3M7</accession>
<comment type="caution">
    <text evidence="1">The sequence shown here is derived from an EMBL/GenBank/DDBJ whole genome shotgun (WGS) entry which is preliminary data.</text>
</comment>
<evidence type="ECO:0000313" key="1">
    <source>
        <dbReference type="EMBL" id="KAH3772508.1"/>
    </source>
</evidence>
<dbReference type="AlphaFoldDB" id="A0A9D4E3M7"/>
<evidence type="ECO:0000313" key="2">
    <source>
        <dbReference type="Proteomes" id="UP000828390"/>
    </source>
</evidence>
<keyword evidence="2" id="KW-1185">Reference proteome</keyword>
<sequence>MYCHSIDVVAAVPVGARSRTVQSVSWSPSPINLETAMVYSFYQQTLFCTRSTSNKDVEWRWFSVPETRLS</sequence>
<proteinExistence type="predicted"/>
<organism evidence="1 2">
    <name type="scientific">Dreissena polymorpha</name>
    <name type="common">Zebra mussel</name>
    <name type="synonym">Mytilus polymorpha</name>
    <dbReference type="NCBI Taxonomy" id="45954"/>
    <lineage>
        <taxon>Eukaryota</taxon>
        <taxon>Metazoa</taxon>
        <taxon>Spiralia</taxon>
        <taxon>Lophotrochozoa</taxon>
        <taxon>Mollusca</taxon>
        <taxon>Bivalvia</taxon>
        <taxon>Autobranchia</taxon>
        <taxon>Heteroconchia</taxon>
        <taxon>Euheterodonta</taxon>
        <taxon>Imparidentia</taxon>
        <taxon>Neoheterodontei</taxon>
        <taxon>Myida</taxon>
        <taxon>Dreissenoidea</taxon>
        <taxon>Dreissenidae</taxon>
        <taxon>Dreissena</taxon>
    </lineage>
</organism>